<protein>
    <submittedName>
        <fullName evidence="1">Uncharacterized protein</fullName>
    </submittedName>
</protein>
<organism evidence="1 2">
    <name type="scientific">Ixodes persulcatus</name>
    <name type="common">Taiga tick</name>
    <dbReference type="NCBI Taxonomy" id="34615"/>
    <lineage>
        <taxon>Eukaryota</taxon>
        <taxon>Metazoa</taxon>
        <taxon>Ecdysozoa</taxon>
        <taxon>Arthropoda</taxon>
        <taxon>Chelicerata</taxon>
        <taxon>Arachnida</taxon>
        <taxon>Acari</taxon>
        <taxon>Parasitiformes</taxon>
        <taxon>Ixodida</taxon>
        <taxon>Ixodoidea</taxon>
        <taxon>Ixodidae</taxon>
        <taxon>Ixodinae</taxon>
        <taxon>Ixodes</taxon>
    </lineage>
</organism>
<feature type="non-terminal residue" evidence="1">
    <location>
        <position position="1"/>
    </location>
</feature>
<keyword evidence="2" id="KW-1185">Reference proteome</keyword>
<evidence type="ECO:0000313" key="1">
    <source>
        <dbReference type="EMBL" id="KAG0422997.1"/>
    </source>
</evidence>
<dbReference type="Proteomes" id="UP000805193">
    <property type="component" value="Unassembled WGS sequence"/>
</dbReference>
<comment type="caution">
    <text evidence="1">The sequence shown here is derived from an EMBL/GenBank/DDBJ whole genome shotgun (WGS) entry which is preliminary data.</text>
</comment>
<dbReference type="EMBL" id="JABSTQ010010159">
    <property type="protein sequence ID" value="KAG0422997.1"/>
    <property type="molecule type" value="Genomic_DNA"/>
</dbReference>
<reference evidence="1 2" key="1">
    <citation type="journal article" date="2020" name="Cell">
        <title>Large-Scale Comparative Analyses of Tick Genomes Elucidate Their Genetic Diversity and Vector Capacities.</title>
        <authorList>
            <consortium name="Tick Genome and Microbiome Consortium (TIGMIC)"/>
            <person name="Jia N."/>
            <person name="Wang J."/>
            <person name="Shi W."/>
            <person name="Du L."/>
            <person name="Sun Y."/>
            <person name="Zhan W."/>
            <person name="Jiang J.F."/>
            <person name="Wang Q."/>
            <person name="Zhang B."/>
            <person name="Ji P."/>
            <person name="Bell-Sakyi L."/>
            <person name="Cui X.M."/>
            <person name="Yuan T.T."/>
            <person name="Jiang B.G."/>
            <person name="Yang W.F."/>
            <person name="Lam T.T."/>
            <person name="Chang Q.C."/>
            <person name="Ding S.J."/>
            <person name="Wang X.J."/>
            <person name="Zhu J.G."/>
            <person name="Ruan X.D."/>
            <person name="Zhao L."/>
            <person name="Wei J.T."/>
            <person name="Ye R.Z."/>
            <person name="Que T.C."/>
            <person name="Du C.H."/>
            <person name="Zhou Y.H."/>
            <person name="Cheng J.X."/>
            <person name="Dai P.F."/>
            <person name="Guo W.B."/>
            <person name="Han X.H."/>
            <person name="Huang E.J."/>
            <person name="Li L.F."/>
            <person name="Wei W."/>
            <person name="Gao Y.C."/>
            <person name="Liu J.Z."/>
            <person name="Shao H.Z."/>
            <person name="Wang X."/>
            <person name="Wang C.C."/>
            <person name="Yang T.C."/>
            <person name="Huo Q.B."/>
            <person name="Li W."/>
            <person name="Chen H.Y."/>
            <person name="Chen S.E."/>
            <person name="Zhou L.G."/>
            <person name="Ni X.B."/>
            <person name="Tian J.H."/>
            <person name="Sheng Y."/>
            <person name="Liu T."/>
            <person name="Pan Y.S."/>
            <person name="Xia L.Y."/>
            <person name="Li J."/>
            <person name="Zhao F."/>
            <person name="Cao W.C."/>
        </authorList>
    </citation>
    <scope>NUCLEOTIDE SEQUENCE [LARGE SCALE GENOMIC DNA]</scope>
    <source>
        <strain evidence="1">Iper-2018</strain>
    </source>
</reference>
<feature type="non-terminal residue" evidence="1">
    <location>
        <position position="72"/>
    </location>
</feature>
<proteinExistence type="predicted"/>
<evidence type="ECO:0000313" key="2">
    <source>
        <dbReference type="Proteomes" id="UP000805193"/>
    </source>
</evidence>
<sequence>STERFVNLGQFEAENSKKELADHGLVVVFRPFTGIKWMQILGIFASKSNVKANVLAKINLESILLFESAGLY</sequence>
<gene>
    <name evidence="1" type="ORF">HPB47_001216</name>
</gene>
<accession>A0AC60PQX0</accession>
<name>A0AC60PQX0_IXOPE</name>